<evidence type="ECO:0000256" key="2">
    <source>
        <dbReference type="ARBA" id="ARBA00023136"/>
    </source>
</evidence>
<name>A0A3N1XZP5_9GAMM</name>
<comment type="caution">
    <text evidence="6">The sequence shown here is derived from an EMBL/GenBank/DDBJ whole genome shotgun (WGS) entry which is preliminary data.</text>
</comment>
<accession>A0A3N1XZP5</accession>
<comment type="similarity">
    <text evidence="4">Belongs to the BamE family.</text>
</comment>
<dbReference type="PANTHER" id="PTHR37482:SF1">
    <property type="entry name" value="OUTER MEMBRANE PROTEIN ASSEMBLY FACTOR BAME"/>
    <property type="match status" value="1"/>
</dbReference>
<proteinExistence type="inferred from homology"/>
<comment type="function">
    <text evidence="4">Part of the outer membrane protein assembly complex, which is involved in assembly and insertion of beta-barrel proteins into the outer membrane.</text>
</comment>
<comment type="subunit">
    <text evidence="4">Part of the Bam complex.</text>
</comment>
<dbReference type="PROSITE" id="PS51257">
    <property type="entry name" value="PROKAR_LIPOPROTEIN"/>
    <property type="match status" value="1"/>
</dbReference>
<dbReference type="Proteomes" id="UP000276634">
    <property type="component" value="Unassembled WGS sequence"/>
</dbReference>
<organism evidence="6 7">
    <name type="scientific">Inmirania thermothiophila</name>
    <dbReference type="NCBI Taxonomy" id="1750597"/>
    <lineage>
        <taxon>Bacteria</taxon>
        <taxon>Pseudomonadati</taxon>
        <taxon>Pseudomonadota</taxon>
        <taxon>Gammaproteobacteria</taxon>
        <taxon>Chromatiales</taxon>
        <taxon>Ectothiorhodospiraceae</taxon>
        <taxon>Inmirania</taxon>
    </lineage>
</organism>
<keyword evidence="1 4" id="KW-0732">Signal</keyword>
<dbReference type="PANTHER" id="PTHR37482">
    <property type="entry name" value="OUTER MEMBRANE PROTEIN ASSEMBLY FACTOR BAME"/>
    <property type="match status" value="1"/>
</dbReference>
<dbReference type="InterPro" id="IPR007450">
    <property type="entry name" value="BamE_dom"/>
</dbReference>
<dbReference type="AlphaFoldDB" id="A0A3N1XZP5"/>
<gene>
    <name evidence="4" type="primary">bamE</name>
    <name evidence="6" type="ORF">EDC57_1262</name>
</gene>
<feature type="domain" description="Outer membrane protein assembly factor BamE" evidence="5">
    <location>
        <begin position="29"/>
        <end position="97"/>
    </location>
</feature>
<dbReference type="Pfam" id="PF04355">
    <property type="entry name" value="BamE"/>
    <property type="match status" value="1"/>
</dbReference>
<keyword evidence="4" id="KW-0564">Palmitate</keyword>
<evidence type="ECO:0000256" key="3">
    <source>
        <dbReference type="ARBA" id="ARBA00023237"/>
    </source>
</evidence>
<dbReference type="InterPro" id="IPR037873">
    <property type="entry name" value="BamE-like"/>
</dbReference>
<evidence type="ECO:0000256" key="1">
    <source>
        <dbReference type="ARBA" id="ARBA00022729"/>
    </source>
</evidence>
<dbReference type="GO" id="GO:0030674">
    <property type="term" value="F:protein-macromolecule adaptor activity"/>
    <property type="evidence" value="ECO:0007669"/>
    <property type="project" value="TreeGrafter"/>
</dbReference>
<reference evidence="6 7" key="1">
    <citation type="submission" date="2018-11" db="EMBL/GenBank/DDBJ databases">
        <title>Genomic Encyclopedia of Type Strains, Phase IV (KMG-IV): sequencing the most valuable type-strain genomes for metagenomic binning, comparative biology and taxonomic classification.</title>
        <authorList>
            <person name="Goeker M."/>
        </authorList>
    </citation>
    <scope>NUCLEOTIDE SEQUENCE [LARGE SCALE GENOMIC DNA]</scope>
    <source>
        <strain evidence="6 7">DSM 100275</strain>
    </source>
</reference>
<comment type="subcellular location">
    <subcellularLocation>
        <location evidence="4">Cell outer membrane</location>
        <topology evidence="4">Lipid-anchor</topology>
    </subcellularLocation>
</comment>
<sequence length="107" mass="12052">MQKLLIPLVTVLALAGCGRLVHRPDLRQGNILDPKAVAQLRAGMTEEQVRFLLGTPLVRDPFHPERWDYVELLLPGRGERQLARLTLRFRDGRLVEALRDGAPLALP</sequence>
<dbReference type="RefSeq" id="WP_123401049.1">
    <property type="nucleotide sequence ID" value="NZ_RJVI01000002.1"/>
</dbReference>
<protein>
    <recommendedName>
        <fullName evidence="4">Outer membrane protein assembly factor BamE</fullName>
    </recommendedName>
</protein>
<evidence type="ECO:0000313" key="7">
    <source>
        <dbReference type="Proteomes" id="UP000276634"/>
    </source>
</evidence>
<keyword evidence="7" id="KW-1185">Reference proteome</keyword>
<dbReference type="InterPro" id="IPR026592">
    <property type="entry name" value="BamE"/>
</dbReference>
<evidence type="ECO:0000256" key="4">
    <source>
        <dbReference type="HAMAP-Rule" id="MF_00925"/>
    </source>
</evidence>
<dbReference type="GO" id="GO:0043165">
    <property type="term" value="P:Gram-negative-bacterium-type cell outer membrane assembly"/>
    <property type="evidence" value="ECO:0007669"/>
    <property type="project" value="UniProtKB-UniRule"/>
</dbReference>
<evidence type="ECO:0000259" key="5">
    <source>
        <dbReference type="Pfam" id="PF04355"/>
    </source>
</evidence>
<dbReference type="GO" id="GO:0051205">
    <property type="term" value="P:protein insertion into membrane"/>
    <property type="evidence" value="ECO:0007669"/>
    <property type="project" value="UniProtKB-UniRule"/>
</dbReference>
<keyword evidence="3 4" id="KW-0998">Cell outer membrane</keyword>
<evidence type="ECO:0000313" key="6">
    <source>
        <dbReference type="EMBL" id="ROR32073.1"/>
    </source>
</evidence>
<dbReference type="Gene3D" id="3.30.1450.10">
    <property type="match status" value="1"/>
</dbReference>
<dbReference type="HAMAP" id="MF_00925">
    <property type="entry name" value="OM_assembly_BamE"/>
    <property type="match status" value="1"/>
</dbReference>
<dbReference type="EMBL" id="RJVI01000002">
    <property type="protein sequence ID" value="ROR32073.1"/>
    <property type="molecule type" value="Genomic_DNA"/>
</dbReference>
<dbReference type="OrthoDB" id="9808250at2"/>
<keyword evidence="2 4" id="KW-0472">Membrane</keyword>
<keyword evidence="4" id="KW-0449">Lipoprotein</keyword>
<dbReference type="GO" id="GO:1990063">
    <property type="term" value="C:Bam protein complex"/>
    <property type="evidence" value="ECO:0007669"/>
    <property type="project" value="TreeGrafter"/>
</dbReference>